<dbReference type="GO" id="GO:0032259">
    <property type="term" value="P:methylation"/>
    <property type="evidence" value="ECO:0007669"/>
    <property type="project" value="UniProtKB-KW"/>
</dbReference>
<dbReference type="PANTHER" id="PTHR33841:SF1">
    <property type="entry name" value="DNA METHYLTRANSFERASE A"/>
    <property type="match status" value="1"/>
</dbReference>
<accession>A0A6N7VKL2</accession>
<dbReference type="OrthoDB" id="9815272at2"/>
<dbReference type="Gene3D" id="3.40.50.150">
    <property type="entry name" value="Vaccinia Virus protein VP39"/>
    <property type="match status" value="1"/>
</dbReference>
<dbReference type="PANTHER" id="PTHR33841">
    <property type="entry name" value="DNA METHYLTRANSFERASE YEEA-RELATED"/>
    <property type="match status" value="1"/>
</dbReference>
<comment type="caution">
    <text evidence="6">The sequence shown here is derived from an EMBL/GenBank/DDBJ whole genome shotgun (WGS) entry which is preliminary data.</text>
</comment>
<evidence type="ECO:0000256" key="4">
    <source>
        <dbReference type="ARBA" id="ARBA00047942"/>
    </source>
</evidence>
<dbReference type="InterPro" id="IPR029063">
    <property type="entry name" value="SAM-dependent_MTases_sf"/>
</dbReference>
<organism evidence="6 7">
    <name type="scientific">Acidaminococcus fermentans</name>
    <dbReference type="NCBI Taxonomy" id="905"/>
    <lineage>
        <taxon>Bacteria</taxon>
        <taxon>Bacillati</taxon>
        <taxon>Bacillota</taxon>
        <taxon>Negativicutes</taxon>
        <taxon>Acidaminococcales</taxon>
        <taxon>Acidaminococcaceae</taxon>
        <taxon>Acidaminococcus</taxon>
    </lineage>
</organism>
<feature type="domain" description="DNA methylase adenine-specific" evidence="5">
    <location>
        <begin position="10"/>
        <end position="120"/>
    </location>
</feature>
<dbReference type="GO" id="GO:0008170">
    <property type="term" value="F:N-methyltransferase activity"/>
    <property type="evidence" value="ECO:0007669"/>
    <property type="project" value="InterPro"/>
</dbReference>
<reference evidence="6 7" key="1">
    <citation type="submission" date="2019-08" db="EMBL/GenBank/DDBJ databases">
        <title>In-depth cultivation of the pig gut microbiome towards novel bacterial diversity and tailored functional studies.</title>
        <authorList>
            <person name="Wylensek D."/>
            <person name="Hitch T.C.A."/>
            <person name="Clavel T."/>
        </authorList>
    </citation>
    <scope>NUCLEOTIDE SEQUENCE [LARGE SCALE GENOMIC DNA]</scope>
    <source>
        <strain evidence="6 7">WCA-389-WT-5B</strain>
    </source>
</reference>
<evidence type="ECO:0000313" key="6">
    <source>
        <dbReference type="EMBL" id="MSS82137.1"/>
    </source>
</evidence>
<name>A0A6N7VKL2_ACIFE</name>
<dbReference type="GO" id="GO:0009007">
    <property type="term" value="F:site-specific DNA-methyltransferase (adenine-specific) activity"/>
    <property type="evidence" value="ECO:0007669"/>
    <property type="project" value="UniProtKB-EC"/>
</dbReference>
<dbReference type="EMBL" id="VULN01000007">
    <property type="protein sequence ID" value="MSS82137.1"/>
    <property type="molecule type" value="Genomic_DNA"/>
</dbReference>
<dbReference type="EC" id="2.1.1.72" evidence="1"/>
<sequence length="218" mass="25476">MSDQIKSKQRVTDHGEVFTAPREVNAMLDLVKQETERIDSRFLEPACGEGAFLEEVLRRKMAVVKKQYGKNAFDYERYSVLAVTSIYGVDIMEDNTEICRQNLFNIWNKEYTTVAKKQANDQCRNVVKFILSKNIICGDALTMLKNDGKPIIFAEWNLVTGDQIKRRDYALNELLEGHDEQMNIFMMDWEYDEEVQAFIPSPVKEYPLTDYRRIADYE</sequence>
<proteinExistence type="predicted"/>
<dbReference type="RefSeq" id="WP_154488055.1">
    <property type="nucleotide sequence ID" value="NZ_VULN01000007.1"/>
</dbReference>
<evidence type="ECO:0000256" key="2">
    <source>
        <dbReference type="ARBA" id="ARBA00022603"/>
    </source>
</evidence>
<keyword evidence="2 6" id="KW-0489">Methyltransferase</keyword>
<evidence type="ECO:0000256" key="3">
    <source>
        <dbReference type="ARBA" id="ARBA00022679"/>
    </source>
</evidence>
<dbReference type="GO" id="GO:0003677">
    <property type="term" value="F:DNA binding"/>
    <property type="evidence" value="ECO:0007669"/>
    <property type="project" value="InterPro"/>
</dbReference>
<dbReference type="InterPro" id="IPR003356">
    <property type="entry name" value="DNA_methylase_A-5"/>
</dbReference>
<keyword evidence="3 6" id="KW-0808">Transferase</keyword>
<evidence type="ECO:0000256" key="1">
    <source>
        <dbReference type="ARBA" id="ARBA00011900"/>
    </source>
</evidence>
<comment type="catalytic activity">
    <reaction evidence="4">
        <text>a 2'-deoxyadenosine in DNA + S-adenosyl-L-methionine = an N(6)-methyl-2'-deoxyadenosine in DNA + S-adenosyl-L-homocysteine + H(+)</text>
        <dbReference type="Rhea" id="RHEA:15197"/>
        <dbReference type="Rhea" id="RHEA-COMP:12418"/>
        <dbReference type="Rhea" id="RHEA-COMP:12419"/>
        <dbReference type="ChEBI" id="CHEBI:15378"/>
        <dbReference type="ChEBI" id="CHEBI:57856"/>
        <dbReference type="ChEBI" id="CHEBI:59789"/>
        <dbReference type="ChEBI" id="CHEBI:90615"/>
        <dbReference type="ChEBI" id="CHEBI:90616"/>
        <dbReference type="EC" id="2.1.1.72"/>
    </reaction>
</comment>
<dbReference type="Proteomes" id="UP000441455">
    <property type="component" value="Unassembled WGS sequence"/>
</dbReference>
<dbReference type="SUPFAM" id="SSF53335">
    <property type="entry name" value="S-adenosyl-L-methionine-dependent methyltransferases"/>
    <property type="match status" value="1"/>
</dbReference>
<dbReference type="InterPro" id="IPR050953">
    <property type="entry name" value="N4_N6_ade-DNA_methylase"/>
</dbReference>
<evidence type="ECO:0000259" key="5">
    <source>
        <dbReference type="Pfam" id="PF02384"/>
    </source>
</evidence>
<dbReference type="AlphaFoldDB" id="A0A6N7VKL2"/>
<dbReference type="Pfam" id="PF02384">
    <property type="entry name" value="N6_Mtase"/>
    <property type="match status" value="1"/>
</dbReference>
<evidence type="ECO:0000313" key="7">
    <source>
        <dbReference type="Proteomes" id="UP000441455"/>
    </source>
</evidence>
<gene>
    <name evidence="6" type="ORF">FX155_05960</name>
</gene>
<protein>
    <recommendedName>
        <fullName evidence="1">site-specific DNA-methyltransferase (adenine-specific)</fullName>
        <ecNumber evidence="1">2.1.1.72</ecNumber>
    </recommendedName>
</protein>